<dbReference type="Proteomes" id="UP001265746">
    <property type="component" value="Unassembled WGS sequence"/>
</dbReference>
<proteinExistence type="predicted"/>
<gene>
    <name evidence="3" type="ORF">N8I77_004975</name>
</gene>
<keyword evidence="4" id="KW-1185">Reference proteome</keyword>
<keyword evidence="2" id="KW-0732">Signal</keyword>
<protein>
    <submittedName>
        <fullName evidence="3">Uncharacterized protein</fullName>
    </submittedName>
</protein>
<feature type="region of interest" description="Disordered" evidence="1">
    <location>
        <begin position="62"/>
        <end position="87"/>
    </location>
</feature>
<dbReference type="EMBL" id="JAUJFL010000002">
    <property type="protein sequence ID" value="KAK2611645.1"/>
    <property type="molecule type" value="Genomic_DNA"/>
</dbReference>
<evidence type="ECO:0000256" key="2">
    <source>
        <dbReference type="SAM" id="SignalP"/>
    </source>
</evidence>
<evidence type="ECO:0000313" key="4">
    <source>
        <dbReference type="Proteomes" id="UP001265746"/>
    </source>
</evidence>
<dbReference type="AlphaFoldDB" id="A0AAD9SN19"/>
<feature type="chain" id="PRO_5042234651" evidence="2">
    <location>
        <begin position="23"/>
        <end position="87"/>
    </location>
</feature>
<comment type="caution">
    <text evidence="3">The sequence shown here is derived from an EMBL/GenBank/DDBJ whole genome shotgun (WGS) entry which is preliminary data.</text>
</comment>
<accession>A0AAD9SN19</accession>
<organism evidence="3 4">
    <name type="scientific">Phomopsis amygdali</name>
    <name type="common">Fusicoccum amygdali</name>
    <dbReference type="NCBI Taxonomy" id="1214568"/>
    <lineage>
        <taxon>Eukaryota</taxon>
        <taxon>Fungi</taxon>
        <taxon>Dikarya</taxon>
        <taxon>Ascomycota</taxon>
        <taxon>Pezizomycotina</taxon>
        <taxon>Sordariomycetes</taxon>
        <taxon>Sordariomycetidae</taxon>
        <taxon>Diaporthales</taxon>
        <taxon>Diaporthaceae</taxon>
        <taxon>Diaporthe</taxon>
    </lineage>
</organism>
<feature type="signal peptide" evidence="2">
    <location>
        <begin position="1"/>
        <end position="22"/>
    </location>
</feature>
<evidence type="ECO:0000256" key="1">
    <source>
        <dbReference type="SAM" id="MobiDB-lite"/>
    </source>
</evidence>
<name>A0AAD9SN19_PHOAM</name>
<evidence type="ECO:0000313" key="3">
    <source>
        <dbReference type="EMBL" id="KAK2611645.1"/>
    </source>
</evidence>
<sequence>MTFGTSWSSRAWTSLGEFLVLAIQSPTSPSVLDNTGGGVRSSSTWKARVSVQELQGGKRVGLTIEEPGRSGAESGSISKLRPDWKYS</sequence>
<reference evidence="3" key="1">
    <citation type="submission" date="2023-06" db="EMBL/GenBank/DDBJ databases">
        <authorList>
            <person name="Noh H."/>
        </authorList>
    </citation>
    <scope>NUCLEOTIDE SEQUENCE</scope>
    <source>
        <strain evidence="3">DUCC20226</strain>
    </source>
</reference>